<dbReference type="AlphaFoldDB" id="A0A1H3YIB3"/>
<dbReference type="Proteomes" id="UP000199041">
    <property type="component" value="Unassembled WGS sequence"/>
</dbReference>
<comment type="function">
    <text evidence="5">Methyltransferase required for the conversion of demethylmenaquinol (DMKH2) to menaquinol (MKH2).</text>
</comment>
<evidence type="ECO:0000313" key="7">
    <source>
        <dbReference type="Proteomes" id="UP000199041"/>
    </source>
</evidence>
<dbReference type="NCBIfam" id="TIGR01934">
    <property type="entry name" value="MenG_MenH_UbiE"/>
    <property type="match status" value="1"/>
</dbReference>
<dbReference type="OrthoDB" id="9808140at2"/>
<comment type="pathway">
    <text evidence="5">Quinol/quinone metabolism; menaquinone biosynthesis; menaquinol from 1,4-dihydroxy-2-naphthoate: step 2/2.</text>
</comment>
<comment type="similarity">
    <text evidence="5">Belongs to the class I-like SAM-binding methyltransferase superfamily. MenG/UbiE family.</text>
</comment>
<dbReference type="RefSeq" id="WP_091396580.1">
    <property type="nucleotide sequence ID" value="NZ_FNQY01000008.1"/>
</dbReference>
<sequence length="247" mass="28098">MTKYAHDEILPFDGSEQDKKHQVEHMFDDIAPKYDFLNRFLSLGIDVQWRKKAIKRLKALEPTQILDVATGTGDVAIMTYHMLRPEKIVGVDISQGMLQIGREKIAKAGLADKINLRQADSVALPFEDDSFDAITVAFGVRNFQELEKGLAEMRRVLKPGGKLIVLEFSRPRNVIFKGLYNFYMNSVTPAMGNLFSKNKEAYSYLNKSARAFPERNDFIRILNGVHFKDTLFKPLTLGICCIYEGVK</sequence>
<comment type="catalytic activity">
    <reaction evidence="5">
        <text>a 2-demethylmenaquinol + S-adenosyl-L-methionine = a menaquinol + S-adenosyl-L-homocysteine + H(+)</text>
        <dbReference type="Rhea" id="RHEA:42640"/>
        <dbReference type="Rhea" id="RHEA-COMP:9539"/>
        <dbReference type="Rhea" id="RHEA-COMP:9563"/>
        <dbReference type="ChEBI" id="CHEBI:15378"/>
        <dbReference type="ChEBI" id="CHEBI:18151"/>
        <dbReference type="ChEBI" id="CHEBI:55437"/>
        <dbReference type="ChEBI" id="CHEBI:57856"/>
        <dbReference type="ChEBI" id="CHEBI:59789"/>
        <dbReference type="EC" id="2.1.1.163"/>
    </reaction>
</comment>
<dbReference type="EMBL" id="FNQY01000008">
    <property type="protein sequence ID" value="SEA10618.1"/>
    <property type="molecule type" value="Genomic_DNA"/>
</dbReference>
<dbReference type="NCBIfam" id="NF001244">
    <property type="entry name" value="PRK00216.1-5"/>
    <property type="match status" value="1"/>
</dbReference>
<dbReference type="SUPFAM" id="SSF53335">
    <property type="entry name" value="S-adenosyl-L-methionine-dependent methyltransferases"/>
    <property type="match status" value="1"/>
</dbReference>
<dbReference type="InterPro" id="IPR023576">
    <property type="entry name" value="UbiE/COQ5_MeTrFase_CS"/>
</dbReference>
<reference evidence="6 7" key="1">
    <citation type="submission" date="2016-10" db="EMBL/GenBank/DDBJ databases">
        <authorList>
            <person name="de Groot N.N."/>
        </authorList>
    </citation>
    <scope>NUCLEOTIDE SEQUENCE [LARGE SCALE GENOMIC DNA]</scope>
    <source>
        <strain evidence="6 7">Vu-144</strain>
    </source>
</reference>
<dbReference type="GO" id="GO:0032259">
    <property type="term" value="P:methylation"/>
    <property type="evidence" value="ECO:0007669"/>
    <property type="project" value="UniProtKB-KW"/>
</dbReference>
<evidence type="ECO:0000256" key="5">
    <source>
        <dbReference type="HAMAP-Rule" id="MF_01813"/>
    </source>
</evidence>
<dbReference type="EC" id="2.1.1.163" evidence="5"/>
<evidence type="ECO:0000256" key="4">
    <source>
        <dbReference type="ARBA" id="ARBA00022691"/>
    </source>
</evidence>
<evidence type="ECO:0000256" key="3">
    <source>
        <dbReference type="ARBA" id="ARBA00022679"/>
    </source>
</evidence>
<keyword evidence="1 5" id="KW-0474">Menaquinone biosynthesis</keyword>
<dbReference type="PROSITE" id="PS01184">
    <property type="entry name" value="UBIE_2"/>
    <property type="match status" value="1"/>
</dbReference>
<dbReference type="HAMAP" id="MF_01813">
    <property type="entry name" value="MenG_UbiE_methyltr"/>
    <property type="match status" value="1"/>
</dbReference>
<dbReference type="GO" id="GO:0009234">
    <property type="term" value="P:menaquinone biosynthetic process"/>
    <property type="evidence" value="ECO:0007669"/>
    <property type="project" value="UniProtKB-UniRule"/>
</dbReference>
<dbReference type="PROSITE" id="PS51608">
    <property type="entry name" value="SAM_MT_UBIE"/>
    <property type="match status" value="1"/>
</dbReference>
<dbReference type="Pfam" id="PF01209">
    <property type="entry name" value="Ubie_methyltran"/>
    <property type="match status" value="1"/>
</dbReference>
<feature type="binding site" evidence="5">
    <location>
        <begin position="120"/>
        <end position="121"/>
    </location>
    <ligand>
        <name>S-adenosyl-L-methionine</name>
        <dbReference type="ChEBI" id="CHEBI:59789"/>
    </ligand>
</feature>
<accession>A0A1H3YIB3</accession>
<evidence type="ECO:0000313" key="6">
    <source>
        <dbReference type="EMBL" id="SEA10618.1"/>
    </source>
</evidence>
<dbReference type="Gene3D" id="3.40.50.150">
    <property type="entry name" value="Vaccinia Virus protein VP39"/>
    <property type="match status" value="1"/>
</dbReference>
<dbReference type="PANTHER" id="PTHR43591">
    <property type="entry name" value="METHYLTRANSFERASE"/>
    <property type="match status" value="1"/>
</dbReference>
<dbReference type="InterPro" id="IPR004033">
    <property type="entry name" value="UbiE/COQ5_MeTrFase"/>
</dbReference>
<evidence type="ECO:0000256" key="1">
    <source>
        <dbReference type="ARBA" id="ARBA00022428"/>
    </source>
</evidence>
<gene>
    <name evidence="5" type="primary">menG</name>
    <name evidence="6" type="ORF">SAMN05192529_10867</name>
</gene>
<dbReference type="GO" id="GO:0043770">
    <property type="term" value="F:demethylmenaquinone methyltransferase activity"/>
    <property type="evidence" value="ECO:0007669"/>
    <property type="project" value="UniProtKB-UniRule"/>
</dbReference>
<name>A0A1H3YIB3_9BACT</name>
<dbReference type="InterPro" id="IPR029063">
    <property type="entry name" value="SAM-dependent_MTases_sf"/>
</dbReference>
<organism evidence="6 7">
    <name type="scientific">Arachidicoccus rhizosphaerae</name>
    <dbReference type="NCBI Taxonomy" id="551991"/>
    <lineage>
        <taxon>Bacteria</taxon>
        <taxon>Pseudomonadati</taxon>
        <taxon>Bacteroidota</taxon>
        <taxon>Chitinophagia</taxon>
        <taxon>Chitinophagales</taxon>
        <taxon>Chitinophagaceae</taxon>
        <taxon>Arachidicoccus</taxon>
    </lineage>
</organism>
<dbReference type="PROSITE" id="PS01183">
    <property type="entry name" value="UBIE_1"/>
    <property type="match status" value="1"/>
</dbReference>
<protein>
    <recommendedName>
        <fullName evidence="5">Demethylmenaquinone methyltransferase</fullName>
        <ecNumber evidence="5">2.1.1.163</ecNumber>
    </recommendedName>
</protein>
<feature type="binding site" evidence="5">
    <location>
        <position position="92"/>
    </location>
    <ligand>
        <name>S-adenosyl-L-methionine</name>
        <dbReference type="ChEBI" id="CHEBI:59789"/>
    </ligand>
</feature>
<dbReference type="STRING" id="551991.SAMN05192529_10867"/>
<evidence type="ECO:0000256" key="2">
    <source>
        <dbReference type="ARBA" id="ARBA00022603"/>
    </source>
</evidence>
<keyword evidence="7" id="KW-1185">Reference proteome</keyword>
<dbReference type="UniPathway" id="UPA00079">
    <property type="reaction ID" value="UER00169"/>
</dbReference>
<keyword evidence="4 5" id="KW-0949">S-adenosyl-L-methionine</keyword>
<keyword evidence="3 5" id="KW-0808">Transferase</keyword>
<keyword evidence="2 5" id="KW-0489">Methyltransferase</keyword>
<proteinExistence type="inferred from homology"/>
<comment type="caution">
    <text evidence="5">Lacks conserved residue(s) required for the propagation of feature annotation.</text>
</comment>
<dbReference type="CDD" id="cd02440">
    <property type="entry name" value="AdoMet_MTases"/>
    <property type="match status" value="1"/>
</dbReference>
<feature type="binding site" evidence="5">
    <location>
        <position position="72"/>
    </location>
    <ligand>
        <name>S-adenosyl-L-methionine</name>
        <dbReference type="ChEBI" id="CHEBI:59789"/>
    </ligand>
</feature>
<dbReference type="PANTHER" id="PTHR43591:SF24">
    <property type="entry name" value="2-METHOXY-6-POLYPRENYL-1,4-BENZOQUINOL METHYLASE, MITOCHONDRIAL"/>
    <property type="match status" value="1"/>
</dbReference>